<dbReference type="SUPFAM" id="SSF55785">
    <property type="entry name" value="PYP-like sensor domain (PAS domain)"/>
    <property type="match status" value="4"/>
</dbReference>
<dbReference type="AlphaFoldDB" id="A0A7I0ILA2"/>
<accession>A0A7I0ILA2</accession>
<dbReference type="InterPro" id="IPR013655">
    <property type="entry name" value="PAS_fold_3"/>
</dbReference>
<dbReference type="FunFam" id="3.30.450.20:FF:000155">
    <property type="entry name" value="Sensor histidine kinase TodS"/>
    <property type="match status" value="1"/>
</dbReference>
<dbReference type="PROSITE" id="PS50113">
    <property type="entry name" value="PAC"/>
    <property type="match status" value="3"/>
</dbReference>
<feature type="domain" description="Response regulatory" evidence="10">
    <location>
        <begin position="783"/>
        <end position="899"/>
    </location>
</feature>
<dbReference type="Proteomes" id="UP000297613">
    <property type="component" value="Unassembled WGS sequence"/>
</dbReference>
<dbReference type="SMART" id="SM00091">
    <property type="entry name" value="PAS"/>
    <property type="match status" value="4"/>
</dbReference>
<keyword evidence="8" id="KW-0597">Phosphoprotein</keyword>
<evidence type="ECO:0000256" key="4">
    <source>
        <dbReference type="ARBA" id="ARBA00022741"/>
    </source>
</evidence>
<dbReference type="InterPro" id="IPR036890">
    <property type="entry name" value="HATPase_C_sf"/>
</dbReference>
<evidence type="ECO:0000313" key="14">
    <source>
        <dbReference type="Proteomes" id="UP000297613"/>
    </source>
</evidence>
<dbReference type="PRINTS" id="PR00344">
    <property type="entry name" value="BCTRLSENSOR"/>
</dbReference>
<dbReference type="Pfam" id="PF08448">
    <property type="entry name" value="PAS_4"/>
    <property type="match status" value="3"/>
</dbReference>
<keyword evidence="3" id="KW-0808">Transferase</keyword>
<evidence type="ECO:0000256" key="5">
    <source>
        <dbReference type="ARBA" id="ARBA00022777"/>
    </source>
</evidence>
<keyword evidence="7" id="KW-0902">Two-component regulatory system</keyword>
<evidence type="ECO:0000259" key="9">
    <source>
        <dbReference type="PROSITE" id="PS50109"/>
    </source>
</evidence>
<dbReference type="Pfam" id="PF00072">
    <property type="entry name" value="Response_reg"/>
    <property type="match status" value="1"/>
</dbReference>
<evidence type="ECO:0000256" key="7">
    <source>
        <dbReference type="ARBA" id="ARBA00023012"/>
    </source>
</evidence>
<dbReference type="InterPro" id="IPR003594">
    <property type="entry name" value="HATPase_dom"/>
</dbReference>
<dbReference type="PROSITE" id="PS50110">
    <property type="entry name" value="RESPONSE_REGULATORY"/>
    <property type="match status" value="1"/>
</dbReference>
<evidence type="ECO:0000259" key="12">
    <source>
        <dbReference type="PROSITE" id="PS50113"/>
    </source>
</evidence>
<dbReference type="InterPro" id="IPR001789">
    <property type="entry name" value="Sig_transdc_resp-reg_receiver"/>
</dbReference>
<protein>
    <recommendedName>
        <fullName evidence="2">histidine kinase</fullName>
        <ecNumber evidence="2">2.7.13.3</ecNumber>
    </recommendedName>
</protein>
<evidence type="ECO:0000259" key="11">
    <source>
        <dbReference type="PROSITE" id="PS50112"/>
    </source>
</evidence>
<dbReference type="CDD" id="cd00130">
    <property type="entry name" value="PAS"/>
    <property type="match status" value="2"/>
</dbReference>
<dbReference type="InterPro" id="IPR011006">
    <property type="entry name" value="CheY-like_superfamily"/>
</dbReference>
<dbReference type="SMART" id="SM00086">
    <property type="entry name" value="PAC"/>
    <property type="match status" value="2"/>
</dbReference>
<dbReference type="CDD" id="cd00156">
    <property type="entry name" value="REC"/>
    <property type="match status" value="1"/>
</dbReference>
<feature type="domain" description="PAS" evidence="11">
    <location>
        <begin position="402"/>
        <end position="472"/>
    </location>
</feature>
<evidence type="ECO:0000256" key="2">
    <source>
        <dbReference type="ARBA" id="ARBA00012438"/>
    </source>
</evidence>
<dbReference type="Gene3D" id="1.10.287.130">
    <property type="match status" value="1"/>
</dbReference>
<dbReference type="InterPro" id="IPR035965">
    <property type="entry name" value="PAS-like_dom_sf"/>
</dbReference>
<dbReference type="Gene3D" id="3.40.50.2300">
    <property type="match status" value="1"/>
</dbReference>
<dbReference type="Gene3D" id="3.30.565.10">
    <property type="entry name" value="Histidine kinase-like ATPase, C-terminal domain"/>
    <property type="match status" value="1"/>
</dbReference>
<feature type="domain" description="PAS" evidence="11">
    <location>
        <begin position="151"/>
        <end position="221"/>
    </location>
</feature>
<dbReference type="InterPro" id="IPR000014">
    <property type="entry name" value="PAS"/>
</dbReference>
<keyword evidence="5 13" id="KW-0418">Kinase</keyword>
<dbReference type="EC" id="2.7.13.3" evidence="2"/>
<dbReference type="EMBL" id="RQGM01000059">
    <property type="protein sequence ID" value="TGL82015.1"/>
    <property type="molecule type" value="Genomic_DNA"/>
</dbReference>
<dbReference type="InterPro" id="IPR001610">
    <property type="entry name" value="PAC"/>
</dbReference>
<dbReference type="Pfam" id="PF08447">
    <property type="entry name" value="PAS_3"/>
    <property type="match status" value="1"/>
</dbReference>
<gene>
    <name evidence="13" type="ORF">EHQ83_14390</name>
</gene>
<evidence type="ECO:0000256" key="8">
    <source>
        <dbReference type="PROSITE-ProRule" id="PRU00169"/>
    </source>
</evidence>
<dbReference type="PROSITE" id="PS50109">
    <property type="entry name" value="HIS_KIN"/>
    <property type="match status" value="1"/>
</dbReference>
<dbReference type="Gene3D" id="3.30.450.20">
    <property type="entry name" value="PAS domain"/>
    <property type="match status" value="4"/>
</dbReference>
<dbReference type="GO" id="GO:0000155">
    <property type="term" value="F:phosphorelay sensor kinase activity"/>
    <property type="evidence" value="ECO:0007669"/>
    <property type="project" value="InterPro"/>
</dbReference>
<dbReference type="SUPFAM" id="SSF55874">
    <property type="entry name" value="ATPase domain of HSP90 chaperone/DNA topoisomerase II/histidine kinase"/>
    <property type="match status" value="1"/>
</dbReference>
<evidence type="ECO:0000256" key="1">
    <source>
        <dbReference type="ARBA" id="ARBA00000085"/>
    </source>
</evidence>
<comment type="caution">
    <text evidence="13">The sequence shown here is derived from an EMBL/GenBank/DDBJ whole genome shotgun (WGS) entry which is preliminary data.</text>
</comment>
<evidence type="ECO:0000256" key="3">
    <source>
        <dbReference type="ARBA" id="ARBA00022679"/>
    </source>
</evidence>
<sequence length="906" mass="101868">MQILQEVLGVMLGMLEKETIRTAKMEQEKREYLYRQIAKQFPNGGVAVFDRDFRYLIFEGRGLQLVDLVAEEVQGKTIRDIFPKEICDISEPLYKATFEGKTTTIEIPYMGRIFKLEHAPIENENGEIDYGLVMAQDVTAQKKAEDALKDSELDLRALFSAMSDIILVMDVEGRYLKIAPTKAKFLTAPAHELLGNRVRDFFTSDRADFAEATIRRALATGKTQSIEYDLEIRGEVLWFEASVSYRSETTVYWVARNITQFKLIEDAAKKNQKRLRDIIDGLVPDMFVGLIRPDGVLVEVNKAPLTAAKIRFEDVLGKPFDQTYWWSFSTASKETLRNSIARAAKGESLRYDAEVRIAEEEYIFVDFSIQPLRDESGVIQFLIASGTVITERKRAEQALQESRQKYRELVENINDVIFSTNVLSGVTYISPIIQSLIGYSPETIIGNPFKEIVLEEDREYFRKLMGSALSGNRDMCECRIKLKEGGSIWVQISVRPILREGNIVGVAGVIMDITKRRQLEQRLFRTQKLESLGTLAGGIAHDFNNLLGIVSCHLSILQDDSTDRQKRIKSTDAIATTIKRGADLVGQLLTIARKGDMTLSPVHLNSVVYEIVHLMDETFSKLIEIDLSMGCDLPQVLADHTQLHQVLLNLCVNARDALEPNGGKIRLSTRTVRGEEIRGRHEKAEALLYLELTVADTGIGMDASTKARIFEPFFTTKAPGKGTGLGLATTYGIVETHRGFIEVDSAIGKGTEFRIYLPAQTYEVAKDTNEESFVRILNPGAGTVLLIEDEEMLKEVLTAILEKEGYKVLVATNGMDAVEIYRSHWNRIDLVLSDVGLPGMEGDQMYYEMKRINPAIRAILASGFIEPNKKTKLLREGVIDVLQKPYATVEILNKIKTAIHSGTWSV</sequence>
<organism evidence="13 14">
    <name type="scientific">Leptospira yasudae</name>
    <dbReference type="NCBI Taxonomy" id="2202201"/>
    <lineage>
        <taxon>Bacteria</taxon>
        <taxon>Pseudomonadati</taxon>
        <taxon>Spirochaetota</taxon>
        <taxon>Spirochaetia</taxon>
        <taxon>Leptospirales</taxon>
        <taxon>Leptospiraceae</taxon>
        <taxon>Leptospira</taxon>
    </lineage>
</organism>
<name>A0A7I0ILA2_9LEPT</name>
<keyword evidence="6" id="KW-0067">ATP-binding</keyword>
<evidence type="ECO:0000313" key="13">
    <source>
        <dbReference type="EMBL" id="TGL82015.1"/>
    </source>
</evidence>
<evidence type="ECO:0000256" key="6">
    <source>
        <dbReference type="ARBA" id="ARBA00022840"/>
    </source>
</evidence>
<dbReference type="GO" id="GO:0005524">
    <property type="term" value="F:ATP binding"/>
    <property type="evidence" value="ECO:0007669"/>
    <property type="project" value="UniProtKB-KW"/>
</dbReference>
<dbReference type="SMART" id="SM00387">
    <property type="entry name" value="HATPase_c"/>
    <property type="match status" value="1"/>
</dbReference>
<proteinExistence type="predicted"/>
<feature type="domain" description="PAC" evidence="12">
    <location>
        <begin position="349"/>
        <end position="401"/>
    </location>
</feature>
<feature type="modified residue" description="4-aspartylphosphate" evidence="8">
    <location>
        <position position="834"/>
    </location>
</feature>
<dbReference type="InterPro" id="IPR000700">
    <property type="entry name" value="PAS-assoc_C"/>
</dbReference>
<dbReference type="SUPFAM" id="SSF47384">
    <property type="entry name" value="Homodimeric domain of signal transducing histidine kinase"/>
    <property type="match status" value="1"/>
</dbReference>
<dbReference type="InterPro" id="IPR005467">
    <property type="entry name" value="His_kinase_dom"/>
</dbReference>
<dbReference type="InterPro" id="IPR013656">
    <property type="entry name" value="PAS_4"/>
</dbReference>
<dbReference type="PANTHER" id="PTHR43065">
    <property type="entry name" value="SENSOR HISTIDINE KINASE"/>
    <property type="match status" value="1"/>
</dbReference>
<dbReference type="SUPFAM" id="SSF52172">
    <property type="entry name" value="CheY-like"/>
    <property type="match status" value="1"/>
</dbReference>
<dbReference type="InterPro" id="IPR036097">
    <property type="entry name" value="HisK_dim/P_sf"/>
</dbReference>
<keyword evidence="4" id="KW-0547">Nucleotide-binding</keyword>
<evidence type="ECO:0000259" key="10">
    <source>
        <dbReference type="PROSITE" id="PS50110"/>
    </source>
</evidence>
<reference evidence="13 14" key="1">
    <citation type="journal article" date="2019" name="PLoS Negl. Trop. Dis.">
        <title>Revisiting the worldwide diversity of Leptospira species in the environment.</title>
        <authorList>
            <person name="Vincent A.T."/>
            <person name="Schiettekatte O."/>
            <person name="Bourhy P."/>
            <person name="Veyrier F.J."/>
            <person name="Picardeau M."/>
        </authorList>
    </citation>
    <scope>NUCLEOTIDE SEQUENCE [LARGE SCALE GENOMIC DNA]</scope>
    <source>
        <strain evidence="13 14">201702445</strain>
    </source>
</reference>
<feature type="domain" description="PAC" evidence="12">
    <location>
        <begin position="96"/>
        <end position="150"/>
    </location>
</feature>
<dbReference type="Pfam" id="PF02518">
    <property type="entry name" value="HATPase_c"/>
    <property type="match status" value="1"/>
</dbReference>
<dbReference type="PROSITE" id="PS50112">
    <property type="entry name" value="PAS"/>
    <property type="match status" value="2"/>
</dbReference>
<comment type="catalytic activity">
    <reaction evidence="1">
        <text>ATP + protein L-histidine = ADP + protein N-phospho-L-histidine.</text>
        <dbReference type="EC" id="2.7.13.3"/>
    </reaction>
</comment>
<dbReference type="NCBIfam" id="TIGR00229">
    <property type="entry name" value="sensory_box"/>
    <property type="match status" value="3"/>
</dbReference>
<dbReference type="SMART" id="SM00448">
    <property type="entry name" value="REC"/>
    <property type="match status" value="1"/>
</dbReference>
<dbReference type="PANTHER" id="PTHR43065:SF46">
    <property type="entry name" value="C4-DICARBOXYLATE TRANSPORT SENSOR PROTEIN DCTB"/>
    <property type="match status" value="1"/>
</dbReference>
<dbReference type="InterPro" id="IPR004358">
    <property type="entry name" value="Sig_transdc_His_kin-like_C"/>
</dbReference>
<feature type="domain" description="PAC" evidence="12">
    <location>
        <begin position="474"/>
        <end position="525"/>
    </location>
</feature>
<feature type="domain" description="Histidine kinase" evidence="9">
    <location>
        <begin position="538"/>
        <end position="761"/>
    </location>
</feature>